<sequence length="509" mass="56026">MKQSQRSVLILPGMLADEDLGTTIGDLEIQVSQPDAETDFEILDNHIGSLQMSGQVLIRAGKTLTLLGGHEGLISQGAASKGNLVTGLKDGPVKDALQHVPPLRGLLGVGSGTISHRDLSMTDDENKTLVRAHLTTLNPKGGGDAVTIAALHPLRGYDEALEQLRDHLRASAETASPDAADLSPMLFPDQPRYNAKPDVAIVENATAWQSAGDVITVYLQVARENEAGIIADHDTEFLHDYRVALRKVRSVLSLFKGVYPEEQTAKFKGIASELMSPTGRLRDLDVYLLARDDYFAMLPPSLHKGLALMFEMFRKERRGAHRALAAHLRSSGYHSAITDLQAAFAGTDGPPKGPMADASVGDYARRLIWKRYRKVCRIARGITADTPDDQVHELRIGCKKLRYLMEFFAPLYPAAAVKPILKPLKRLQDNLGLFNDYSVQQAFLQRFMDGHEPLGHKQDLVLAQSIGALIAVLHERQKEERARIMASFSQFDGADIRSQFRSLFNAKEA</sequence>
<dbReference type="AlphaFoldDB" id="A0A4U0RA21"/>
<accession>A0A4U0RA21</accession>
<dbReference type="PANTHER" id="PTHR39339">
    <property type="entry name" value="SLR1444 PROTEIN"/>
    <property type="match status" value="1"/>
</dbReference>
<dbReference type="Gene3D" id="1.40.20.10">
    <property type="entry name" value="CHAD domain"/>
    <property type="match status" value="1"/>
</dbReference>
<proteinExistence type="predicted"/>
<protein>
    <submittedName>
        <fullName evidence="2">CHAD domain-containing protein</fullName>
    </submittedName>
</protein>
<organism evidence="2 3">
    <name type="scientific">Paracoccus gahaiensis</name>
    <dbReference type="NCBI Taxonomy" id="1706839"/>
    <lineage>
        <taxon>Bacteria</taxon>
        <taxon>Pseudomonadati</taxon>
        <taxon>Pseudomonadota</taxon>
        <taxon>Alphaproteobacteria</taxon>
        <taxon>Rhodobacterales</taxon>
        <taxon>Paracoccaceae</taxon>
        <taxon>Paracoccus</taxon>
    </lineage>
</organism>
<dbReference type="InterPro" id="IPR007899">
    <property type="entry name" value="CHAD_dom"/>
</dbReference>
<dbReference type="InterPro" id="IPR038186">
    <property type="entry name" value="CHAD_dom_sf"/>
</dbReference>
<evidence type="ECO:0000313" key="3">
    <source>
        <dbReference type="Proteomes" id="UP000309747"/>
    </source>
</evidence>
<evidence type="ECO:0000313" key="2">
    <source>
        <dbReference type="EMBL" id="TJZ91242.1"/>
    </source>
</evidence>
<reference evidence="2 3" key="1">
    <citation type="submission" date="2019-04" db="EMBL/GenBank/DDBJ databases">
        <authorList>
            <person name="Li J."/>
        </authorList>
    </citation>
    <scope>NUCLEOTIDE SEQUENCE [LARGE SCALE GENOMIC DNA]</scope>
    <source>
        <strain evidence="2 3">KCTC 42687</strain>
    </source>
</reference>
<dbReference type="SMART" id="SM00880">
    <property type="entry name" value="CHAD"/>
    <property type="match status" value="1"/>
</dbReference>
<name>A0A4U0RA21_9RHOB</name>
<gene>
    <name evidence="2" type="ORF">FA743_12000</name>
</gene>
<keyword evidence="3" id="KW-1185">Reference proteome</keyword>
<feature type="domain" description="CHAD" evidence="1">
    <location>
        <begin position="204"/>
        <end position="500"/>
    </location>
</feature>
<comment type="caution">
    <text evidence="2">The sequence shown here is derived from an EMBL/GenBank/DDBJ whole genome shotgun (WGS) entry which is preliminary data.</text>
</comment>
<dbReference type="PROSITE" id="PS51708">
    <property type="entry name" value="CHAD"/>
    <property type="match status" value="1"/>
</dbReference>
<dbReference type="Proteomes" id="UP000309747">
    <property type="component" value="Unassembled WGS sequence"/>
</dbReference>
<dbReference type="PANTHER" id="PTHR39339:SF1">
    <property type="entry name" value="CHAD DOMAIN-CONTAINING PROTEIN"/>
    <property type="match status" value="1"/>
</dbReference>
<dbReference type="EMBL" id="SUNI01000011">
    <property type="protein sequence ID" value="TJZ91242.1"/>
    <property type="molecule type" value="Genomic_DNA"/>
</dbReference>
<dbReference type="Pfam" id="PF05235">
    <property type="entry name" value="CHAD"/>
    <property type="match status" value="1"/>
</dbReference>
<dbReference type="OrthoDB" id="9777271at2"/>
<evidence type="ECO:0000259" key="1">
    <source>
        <dbReference type="PROSITE" id="PS51708"/>
    </source>
</evidence>